<dbReference type="EnsemblMetazoa" id="CLYHEMT001920.1">
    <property type="protein sequence ID" value="CLYHEMP001920.1"/>
    <property type="gene ID" value="CLYHEMG001920"/>
</dbReference>
<dbReference type="OrthoDB" id="10052666at2759"/>
<reference evidence="1" key="1">
    <citation type="submission" date="2021-01" db="UniProtKB">
        <authorList>
            <consortium name="EnsemblMetazoa"/>
        </authorList>
    </citation>
    <scope>IDENTIFICATION</scope>
</reference>
<evidence type="ECO:0000313" key="1">
    <source>
        <dbReference type="EnsemblMetazoa" id="CLYHEMP001920.1"/>
    </source>
</evidence>
<sequence length="288" mass="32661">MEEFQNKAIEETLKFVKEQDKNAYQQLEDNASMKNDVISAIKEAAEEVFKLDRELKDVPDEGAKFILEKNLSQERMDMIKKGLQIPTFKLNLSKSVYDGRYMAYFMKDENTLLKAPHVLGSIQAVDMGIAQQWSSIIVEAIALSLHISGITFLPLYIHQALELVACSITPPIACFLPKFAQSWDAPNASPSKKAQAMVDLLKVIIENDRLYFQVLTCIAQYMSLSQWTKFFSRVTAAVINPIVYGNEAIVIKIAQAIPYDHNFNHKIINIAQLALIRSEFEPTPQKEE</sequence>
<dbReference type="AlphaFoldDB" id="A0A7M5WQH3"/>
<organism evidence="1 2">
    <name type="scientific">Clytia hemisphaerica</name>
    <dbReference type="NCBI Taxonomy" id="252671"/>
    <lineage>
        <taxon>Eukaryota</taxon>
        <taxon>Metazoa</taxon>
        <taxon>Cnidaria</taxon>
        <taxon>Hydrozoa</taxon>
        <taxon>Hydroidolina</taxon>
        <taxon>Leptothecata</taxon>
        <taxon>Obeliida</taxon>
        <taxon>Clytiidae</taxon>
        <taxon>Clytia</taxon>
    </lineage>
</organism>
<keyword evidence="2" id="KW-1185">Reference proteome</keyword>
<proteinExistence type="predicted"/>
<evidence type="ECO:0000313" key="2">
    <source>
        <dbReference type="Proteomes" id="UP000594262"/>
    </source>
</evidence>
<name>A0A7M5WQH3_9CNID</name>
<protein>
    <submittedName>
        <fullName evidence="1">Uncharacterized protein</fullName>
    </submittedName>
</protein>
<dbReference type="RefSeq" id="XP_066936254.1">
    <property type="nucleotide sequence ID" value="XM_067080153.1"/>
</dbReference>
<dbReference type="GeneID" id="136823996"/>
<accession>A0A7M5WQH3</accession>
<dbReference type="Proteomes" id="UP000594262">
    <property type="component" value="Unplaced"/>
</dbReference>